<evidence type="ECO:0000313" key="3">
    <source>
        <dbReference type="Proteomes" id="UP000636709"/>
    </source>
</evidence>
<gene>
    <name evidence="2" type="ORF">HU200_045202</name>
</gene>
<feature type="region of interest" description="Disordered" evidence="1">
    <location>
        <begin position="89"/>
        <end position="113"/>
    </location>
</feature>
<evidence type="ECO:0000256" key="1">
    <source>
        <dbReference type="SAM" id="MobiDB-lite"/>
    </source>
</evidence>
<dbReference type="EMBL" id="JACEFO010002109">
    <property type="protein sequence ID" value="KAF8681765.1"/>
    <property type="molecule type" value="Genomic_DNA"/>
</dbReference>
<feature type="compositionally biased region" description="Basic and acidic residues" evidence="1">
    <location>
        <begin position="1"/>
        <end position="14"/>
    </location>
</feature>
<organism evidence="2 3">
    <name type="scientific">Digitaria exilis</name>
    <dbReference type="NCBI Taxonomy" id="1010633"/>
    <lineage>
        <taxon>Eukaryota</taxon>
        <taxon>Viridiplantae</taxon>
        <taxon>Streptophyta</taxon>
        <taxon>Embryophyta</taxon>
        <taxon>Tracheophyta</taxon>
        <taxon>Spermatophyta</taxon>
        <taxon>Magnoliopsida</taxon>
        <taxon>Liliopsida</taxon>
        <taxon>Poales</taxon>
        <taxon>Poaceae</taxon>
        <taxon>PACMAD clade</taxon>
        <taxon>Panicoideae</taxon>
        <taxon>Panicodae</taxon>
        <taxon>Paniceae</taxon>
        <taxon>Anthephorinae</taxon>
        <taxon>Digitaria</taxon>
    </lineage>
</organism>
<reference evidence="2" key="1">
    <citation type="submission" date="2020-07" db="EMBL/GenBank/DDBJ databases">
        <title>Genome sequence and genetic diversity analysis of an under-domesticated orphan crop, white fonio (Digitaria exilis).</title>
        <authorList>
            <person name="Bennetzen J.L."/>
            <person name="Chen S."/>
            <person name="Ma X."/>
            <person name="Wang X."/>
            <person name="Yssel A.E.J."/>
            <person name="Chaluvadi S.R."/>
            <person name="Johnson M."/>
            <person name="Gangashetty P."/>
            <person name="Hamidou F."/>
            <person name="Sanogo M.D."/>
            <person name="Zwaenepoel A."/>
            <person name="Wallace J."/>
            <person name="Van De Peer Y."/>
            <person name="Van Deynze A."/>
        </authorList>
    </citation>
    <scope>NUCLEOTIDE SEQUENCE</scope>
    <source>
        <tissue evidence="2">Leaves</tissue>
    </source>
</reference>
<dbReference type="Proteomes" id="UP000636709">
    <property type="component" value="Unassembled WGS sequence"/>
</dbReference>
<keyword evidence="3" id="KW-1185">Reference proteome</keyword>
<sequence length="325" mass="35550">MRLEFGFRGTERRTGGGRGPYKGPPPAQAVASGEGGWDRRRGDDAELERRGCTVVGVGRLGWRRRLSRLDLEIYEVAIDILLSTETRSAASRAAASPRGARSSTPTATRSRASSDSLGGIFLRFGGHYTLQLLAAARRPADDPEVPAGLAYLPPNPDDPYAGYPYGGSFDHCNGLLLLGDAVVNPAQGSPNRREPVRFDRFPTKPPRTGSGPVYRYRRAAGNPDPVYRYRRAMGNPDLATGRWAALPPPPPPVTRSEEDFYRDKYLVFDPAVSMHFEVVAIDRLLWDMADDPAILASEWPPLLVKDMAVGGEEFHPGRRGCGDCC</sequence>
<dbReference type="PANTHER" id="PTHR34591">
    <property type="entry name" value="OS03G0653100 PROTEIN-RELATED"/>
    <property type="match status" value="1"/>
</dbReference>
<feature type="region of interest" description="Disordered" evidence="1">
    <location>
        <begin position="1"/>
        <end position="43"/>
    </location>
</feature>
<comment type="caution">
    <text evidence="2">The sequence shown here is derived from an EMBL/GenBank/DDBJ whole genome shotgun (WGS) entry which is preliminary data.</text>
</comment>
<dbReference type="OrthoDB" id="591587at2759"/>
<name>A0A835B013_9POAL</name>
<proteinExistence type="predicted"/>
<accession>A0A835B013</accession>
<dbReference type="AlphaFoldDB" id="A0A835B013"/>
<protein>
    <submittedName>
        <fullName evidence="2">Uncharacterized protein</fullName>
    </submittedName>
</protein>
<evidence type="ECO:0000313" key="2">
    <source>
        <dbReference type="EMBL" id="KAF8681765.1"/>
    </source>
</evidence>